<dbReference type="WBParaSite" id="ALUE_0001148101-mRNA-1">
    <property type="protein sequence ID" value="ALUE_0001148101-mRNA-1"/>
    <property type="gene ID" value="ALUE_0001148101"/>
</dbReference>
<protein>
    <submittedName>
        <fullName evidence="2">Dihydroorotase</fullName>
    </submittedName>
</protein>
<dbReference type="Proteomes" id="UP000036681">
    <property type="component" value="Unplaced"/>
</dbReference>
<reference evidence="2" key="1">
    <citation type="submission" date="2017-02" db="UniProtKB">
        <authorList>
            <consortium name="WormBaseParasite"/>
        </authorList>
    </citation>
    <scope>IDENTIFICATION</scope>
</reference>
<organism evidence="1 2">
    <name type="scientific">Ascaris lumbricoides</name>
    <name type="common">Giant roundworm</name>
    <dbReference type="NCBI Taxonomy" id="6252"/>
    <lineage>
        <taxon>Eukaryota</taxon>
        <taxon>Metazoa</taxon>
        <taxon>Ecdysozoa</taxon>
        <taxon>Nematoda</taxon>
        <taxon>Chromadorea</taxon>
        <taxon>Rhabditida</taxon>
        <taxon>Spirurina</taxon>
        <taxon>Ascaridomorpha</taxon>
        <taxon>Ascaridoidea</taxon>
        <taxon>Ascarididae</taxon>
        <taxon>Ascaris</taxon>
    </lineage>
</organism>
<proteinExistence type="predicted"/>
<evidence type="ECO:0000313" key="2">
    <source>
        <dbReference type="WBParaSite" id="ALUE_0001148101-mRNA-1"/>
    </source>
</evidence>
<keyword evidence="1" id="KW-1185">Reference proteome</keyword>
<name>A0A0M3I428_ASCLU</name>
<dbReference type="AlphaFoldDB" id="A0A0M3I428"/>
<sequence>MARLFLFPLSGHHLTVSATQLKTAGTSNSNAHRTFIASKPKTVAFKKDEFDLVEAKKVMRLMGGYFEKRMCVNERVVDDREIENPKTVRRIWEVGEMMGTAGWQPHLGGDYEYDQVSMTNLRVLTNELRKAEPVLLHSRASRQLLSQIEVVLILIPHSDPFKMHKQLN</sequence>
<evidence type="ECO:0000313" key="1">
    <source>
        <dbReference type="Proteomes" id="UP000036681"/>
    </source>
</evidence>
<accession>A0A0M3I428</accession>